<evidence type="ECO:0000313" key="3">
    <source>
        <dbReference type="EMBL" id="KKO20254.1"/>
    </source>
</evidence>
<dbReference type="AlphaFoldDB" id="A0A0M2V0M2"/>
<dbReference type="GO" id="GO:0016779">
    <property type="term" value="F:nucleotidyltransferase activity"/>
    <property type="evidence" value="ECO:0007669"/>
    <property type="project" value="UniProtKB-ARBA"/>
</dbReference>
<dbReference type="InterPro" id="IPR023917">
    <property type="entry name" value="Bifunctiontional_GlmU_bac-type"/>
</dbReference>
<gene>
    <name evidence="3" type="ORF">BROFUL_01020</name>
</gene>
<dbReference type="PANTHER" id="PTHR43584">
    <property type="entry name" value="NUCLEOTIDYL TRANSFERASE"/>
    <property type="match status" value="1"/>
</dbReference>
<dbReference type="Gene3D" id="2.160.10.10">
    <property type="entry name" value="Hexapeptide repeat proteins"/>
    <property type="match status" value="1"/>
</dbReference>
<dbReference type="Proteomes" id="UP000034954">
    <property type="component" value="Unassembled WGS sequence"/>
</dbReference>
<evidence type="ECO:0000313" key="4">
    <source>
        <dbReference type="Proteomes" id="UP000034954"/>
    </source>
</evidence>
<accession>A0A0M2V0M2</accession>
<dbReference type="GO" id="GO:0016746">
    <property type="term" value="F:acyltransferase activity"/>
    <property type="evidence" value="ECO:0007669"/>
    <property type="project" value="UniProtKB-KW"/>
</dbReference>
<dbReference type="InterPro" id="IPR011004">
    <property type="entry name" value="Trimer_LpxA-like_sf"/>
</dbReference>
<protein>
    <recommendedName>
        <fullName evidence="5">Glucose-1-phosphate thymidylyltransferase</fullName>
    </recommendedName>
</protein>
<organism evidence="3 4">
    <name type="scientific">Candidatus Brocadia fulgida</name>
    <dbReference type="NCBI Taxonomy" id="380242"/>
    <lineage>
        <taxon>Bacteria</taxon>
        <taxon>Pseudomonadati</taxon>
        <taxon>Planctomycetota</taxon>
        <taxon>Candidatus Brocadiia</taxon>
        <taxon>Candidatus Brocadiales</taxon>
        <taxon>Candidatus Brocadiaceae</taxon>
        <taxon>Candidatus Brocadia</taxon>
    </lineage>
</organism>
<sequence>MQYIYVFEDNQYSKLFPLVHTRTAFELRCGLFSPLERIARYYPHAIITLFCRDFLSDVLRERYPYRINSLHTTDDTCLFLNGRALLSFPISTEGPEEMGIQDSTLVYARLAGKNAKRLSPEMFLADGPVGFLQNSVRSLNIQVPVIHYFWDLVKYNKSQIEKDYLMFVKEGAILGEVYDGVYFVNKGQIYIGQESRIKPGCVFDAEEGPIYVGNYVTIAPNTTVEGPAFIGDHAVVQSNTRIREGSNIGEACKVGGEIVNTIFHNYTNKQHDGFVGDSYIGSWVNMGADTVNSNLLNTYGNIKVEIEGDVMDTNHMFLGMVMGDHTKTAINTTIQTGSIFGFSCNLITTSYPPKYLPSFTWYSHHGMVVYNLEKALLVAKIAMKRRGKEMTSAEAQLFRNVFEFTKKERKSLSK</sequence>
<dbReference type="SUPFAM" id="SSF51161">
    <property type="entry name" value="Trimeric LpxA-like enzymes"/>
    <property type="match status" value="1"/>
</dbReference>
<reference evidence="3 4" key="1">
    <citation type="journal article" date="2013" name="BMC Microbiol.">
        <title>Identification of the type II cytochrome c maturation pathway in anammox bacteria by comparative genomics.</title>
        <authorList>
            <person name="Ferousi C."/>
            <person name="Speth D.R."/>
            <person name="Reimann J."/>
            <person name="Op den Camp H.J."/>
            <person name="Allen J.W."/>
            <person name="Keltjens J.T."/>
            <person name="Jetten M.S."/>
        </authorList>
    </citation>
    <scope>NUCLEOTIDE SEQUENCE [LARGE SCALE GENOMIC DNA]</scope>
    <source>
        <strain evidence="3">RU1</strain>
    </source>
</reference>
<dbReference type="PANTHER" id="PTHR43584:SF9">
    <property type="entry name" value="TRANSFERASE HEXAPEPTIDE REPEAT CONTAINING PROTEIN"/>
    <property type="match status" value="1"/>
</dbReference>
<keyword evidence="4" id="KW-1185">Reference proteome</keyword>
<dbReference type="NCBIfam" id="TIGR03991">
    <property type="entry name" value="alt_bact_glmU"/>
    <property type="match status" value="1"/>
</dbReference>
<proteinExistence type="predicted"/>
<keyword evidence="2" id="KW-0012">Acyltransferase</keyword>
<evidence type="ECO:0000256" key="1">
    <source>
        <dbReference type="ARBA" id="ARBA00022679"/>
    </source>
</evidence>
<dbReference type="Pfam" id="PF13562">
    <property type="entry name" value="NTP_transf_4"/>
    <property type="match status" value="1"/>
</dbReference>
<keyword evidence="1" id="KW-0808">Transferase</keyword>
<name>A0A0M2V0M2_9BACT</name>
<evidence type="ECO:0008006" key="5">
    <source>
        <dbReference type="Google" id="ProtNLM"/>
    </source>
</evidence>
<dbReference type="EMBL" id="LAQJ01000120">
    <property type="protein sequence ID" value="KKO20254.1"/>
    <property type="molecule type" value="Genomic_DNA"/>
</dbReference>
<evidence type="ECO:0000256" key="2">
    <source>
        <dbReference type="ARBA" id="ARBA00023315"/>
    </source>
</evidence>
<comment type="caution">
    <text evidence="3">The sequence shown here is derived from an EMBL/GenBank/DDBJ whole genome shotgun (WGS) entry which is preliminary data.</text>
</comment>
<dbReference type="InterPro" id="IPR050065">
    <property type="entry name" value="GlmU-like"/>
</dbReference>